<organism evidence="1 2">
    <name type="scientific">Candidatus Iainarchaeum sp</name>
    <dbReference type="NCBI Taxonomy" id="3101447"/>
    <lineage>
        <taxon>Archaea</taxon>
        <taxon>Candidatus Iainarchaeota</taxon>
        <taxon>Candidatus Iainarchaeia</taxon>
        <taxon>Candidatus Iainarchaeales</taxon>
        <taxon>Candidatus Iainarchaeaceae</taxon>
        <taxon>Candidatus Iainarchaeum</taxon>
    </lineage>
</organism>
<evidence type="ECO:0000313" key="2">
    <source>
        <dbReference type="Proteomes" id="UP000564964"/>
    </source>
</evidence>
<dbReference type="EMBL" id="DUGH01000079">
    <property type="protein sequence ID" value="HIH16381.1"/>
    <property type="molecule type" value="Genomic_DNA"/>
</dbReference>
<dbReference type="Gene3D" id="1.10.1220.10">
    <property type="entry name" value="Met repressor-like"/>
    <property type="match status" value="1"/>
</dbReference>
<sequence>MIILAATTTIMVPVKLKKELDALKAHHRESYAEVISKLVHPTKEGTRSLSRKARDALMVEGYKKMAKLSLELAEEGAAADAEVDRLLDDY</sequence>
<comment type="caution">
    <text evidence="1">The sequence shown here is derived from an EMBL/GenBank/DDBJ whole genome shotgun (WGS) entry which is preliminary data.</text>
</comment>
<dbReference type="InterPro" id="IPR013321">
    <property type="entry name" value="Arc_rbn_hlx_hlx"/>
</dbReference>
<proteinExistence type="predicted"/>
<gene>
    <name evidence="1" type="ORF">HA252_03175</name>
</gene>
<reference evidence="2" key="1">
    <citation type="journal article" date="2020" name="bioRxiv">
        <title>A rank-normalized archaeal taxonomy based on genome phylogeny resolves widespread incomplete and uneven classifications.</title>
        <authorList>
            <person name="Rinke C."/>
            <person name="Chuvochina M."/>
            <person name="Mussig A.J."/>
            <person name="Chaumeil P.-A."/>
            <person name="Waite D.W."/>
            <person name="Whitman W.B."/>
            <person name="Parks D.H."/>
            <person name="Hugenholtz P."/>
        </authorList>
    </citation>
    <scope>NUCLEOTIDE SEQUENCE [LARGE SCALE GENOMIC DNA]</scope>
</reference>
<accession>A0A7J4JF32</accession>
<evidence type="ECO:0008006" key="3">
    <source>
        <dbReference type="Google" id="ProtNLM"/>
    </source>
</evidence>
<name>A0A7J4JF32_9ARCH</name>
<dbReference type="AlphaFoldDB" id="A0A7J4JF32"/>
<dbReference type="Proteomes" id="UP000564964">
    <property type="component" value="Unassembled WGS sequence"/>
</dbReference>
<evidence type="ECO:0000313" key="1">
    <source>
        <dbReference type="EMBL" id="HIH16381.1"/>
    </source>
</evidence>
<protein>
    <recommendedName>
        <fullName evidence="3">CopG family transcriptional regulator</fullName>
    </recommendedName>
</protein>
<dbReference type="GO" id="GO:0006355">
    <property type="term" value="P:regulation of DNA-templated transcription"/>
    <property type="evidence" value="ECO:0007669"/>
    <property type="project" value="InterPro"/>
</dbReference>